<dbReference type="PANTHER" id="PTHR23334:SF20">
    <property type="entry name" value="BASIC LEUCINE ZIPPER 24"/>
    <property type="match status" value="1"/>
</dbReference>
<keyword evidence="1" id="KW-0175">Coiled coil</keyword>
<evidence type="ECO:0000313" key="3">
    <source>
        <dbReference type="EMBL" id="KAK3106193.1"/>
    </source>
</evidence>
<protein>
    <recommendedName>
        <fullName evidence="2">BZIP domain-containing protein</fullName>
    </recommendedName>
</protein>
<dbReference type="GO" id="GO:0006351">
    <property type="term" value="P:DNA-templated transcription"/>
    <property type="evidence" value="ECO:0007669"/>
    <property type="project" value="InterPro"/>
</dbReference>
<feature type="domain" description="BZIP" evidence="2">
    <location>
        <begin position="221"/>
        <end position="284"/>
    </location>
</feature>
<reference evidence="3" key="1">
    <citation type="submission" date="2019-08" db="EMBL/GenBank/DDBJ databases">
        <title>The improved chromosome-level genome for the pearl oyster Pinctada fucata martensii using PacBio sequencing and Hi-C.</title>
        <authorList>
            <person name="Zheng Z."/>
        </authorList>
    </citation>
    <scope>NUCLEOTIDE SEQUENCE</scope>
    <source>
        <strain evidence="3">ZZ-2019</strain>
        <tissue evidence="3">Adductor muscle</tissue>
    </source>
</reference>
<dbReference type="Proteomes" id="UP001186944">
    <property type="component" value="Unassembled WGS sequence"/>
</dbReference>
<evidence type="ECO:0000259" key="2">
    <source>
        <dbReference type="PROSITE" id="PS50217"/>
    </source>
</evidence>
<dbReference type="Pfam" id="PF07716">
    <property type="entry name" value="bZIP_2"/>
    <property type="match status" value="1"/>
</dbReference>
<dbReference type="InterPro" id="IPR004827">
    <property type="entry name" value="bZIP"/>
</dbReference>
<dbReference type="InterPro" id="IPR031106">
    <property type="entry name" value="C/EBP"/>
</dbReference>
<gene>
    <name evidence="3" type="ORF">FSP39_014686</name>
</gene>
<keyword evidence="4" id="KW-1185">Reference proteome</keyword>
<dbReference type="EMBL" id="VSWD01000003">
    <property type="protein sequence ID" value="KAK3106193.1"/>
    <property type="molecule type" value="Genomic_DNA"/>
</dbReference>
<sequence length="289" mass="32387">MALDASPTHWTNWWNGWSFQEPEMESPGLEVTSTTTSNISLRMVQKQSGLFDNEYAGIKDLLEAGLDENMDYSLDDMSGEKGGNSISLHQPQEADIEDFLDNMATAFPGDDFLNSFIDLSNFSTEDQNEAAPSPTAVCEKDSDSVAPVIHLAETEVGVTLETAGQKRKFADVEYVLVDPVSAGLDHDYTSKRARIEKQEVIVDPFDQEPSSLVPKSQRTAAEKYRDRRIKNNIASQRSREIRKMKFSQMETEADRLVGENQRLRDKIELLENLAKEMKASLISKIAGNK</sequence>
<dbReference type="SMART" id="SM00338">
    <property type="entry name" value="BRLZ"/>
    <property type="match status" value="1"/>
</dbReference>
<evidence type="ECO:0000256" key="1">
    <source>
        <dbReference type="SAM" id="Coils"/>
    </source>
</evidence>
<dbReference type="InterPro" id="IPR046347">
    <property type="entry name" value="bZIP_sf"/>
</dbReference>
<dbReference type="PROSITE" id="PS50217">
    <property type="entry name" value="BZIP"/>
    <property type="match status" value="1"/>
</dbReference>
<dbReference type="GO" id="GO:0000978">
    <property type="term" value="F:RNA polymerase II cis-regulatory region sequence-specific DNA binding"/>
    <property type="evidence" value="ECO:0007669"/>
    <property type="project" value="TreeGrafter"/>
</dbReference>
<dbReference type="SUPFAM" id="SSF57959">
    <property type="entry name" value="Leucine zipper domain"/>
    <property type="match status" value="1"/>
</dbReference>
<comment type="caution">
    <text evidence="3">The sequence shown here is derived from an EMBL/GenBank/DDBJ whole genome shotgun (WGS) entry which is preliminary data.</text>
</comment>
<feature type="coiled-coil region" evidence="1">
    <location>
        <begin position="246"/>
        <end position="280"/>
    </location>
</feature>
<dbReference type="PANTHER" id="PTHR23334">
    <property type="entry name" value="CCAAT/ENHANCER BINDING PROTEIN"/>
    <property type="match status" value="1"/>
</dbReference>
<dbReference type="Gene3D" id="1.20.5.170">
    <property type="match status" value="1"/>
</dbReference>
<dbReference type="AlphaFoldDB" id="A0AA89CCR9"/>
<dbReference type="CDD" id="cd14695">
    <property type="entry name" value="bZIP_HLF"/>
    <property type="match status" value="1"/>
</dbReference>
<dbReference type="GO" id="GO:0000981">
    <property type="term" value="F:DNA-binding transcription factor activity, RNA polymerase II-specific"/>
    <property type="evidence" value="ECO:0007669"/>
    <property type="project" value="TreeGrafter"/>
</dbReference>
<evidence type="ECO:0000313" key="4">
    <source>
        <dbReference type="Proteomes" id="UP001186944"/>
    </source>
</evidence>
<accession>A0AA89CCR9</accession>
<name>A0AA89CCR9_PINIB</name>
<organism evidence="3 4">
    <name type="scientific">Pinctada imbricata</name>
    <name type="common">Atlantic pearl-oyster</name>
    <name type="synonym">Pinctada martensii</name>
    <dbReference type="NCBI Taxonomy" id="66713"/>
    <lineage>
        <taxon>Eukaryota</taxon>
        <taxon>Metazoa</taxon>
        <taxon>Spiralia</taxon>
        <taxon>Lophotrochozoa</taxon>
        <taxon>Mollusca</taxon>
        <taxon>Bivalvia</taxon>
        <taxon>Autobranchia</taxon>
        <taxon>Pteriomorphia</taxon>
        <taxon>Pterioida</taxon>
        <taxon>Pterioidea</taxon>
        <taxon>Pteriidae</taxon>
        <taxon>Pinctada</taxon>
    </lineage>
</organism>
<proteinExistence type="predicted"/>